<dbReference type="InterPro" id="IPR037883">
    <property type="entry name" value="Knr4/Smi1-like_sf"/>
</dbReference>
<dbReference type="RefSeq" id="WP_094264859.1">
    <property type="nucleotide sequence ID" value="NZ_NOWF01000007.1"/>
</dbReference>
<dbReference type="AlphaFoldDB" id="A0A235B467"/>
<dbReference type="SUPFAM" id="SSF160631">
    <property type="entry name" value="SMI1/KNR4-like"/>
    <property type="match status" value="1"/>
</dbReference>
<dbReference type="OrthoDB" id="8657476at2"/>
<name>A0A235B467_9BACL</name>
<dbReference type="EMBL" id="NOWF01000007">
    <property type="protein sequence ID" value="OYD07116.1"/>
    <property type="molecule type" value="Genomic_DNA"/>
</dbReference>
<gene>
    <name evidence="2" type="ORF">CHM34_12010</name>
</gene>
<feature type="domain" description="Knr4/Smi1-like" evidence="1">
    <location>
        <begin position="2"/>
        <end position="75"/>
    </location>
</feature>
<dbReference type="InterPro" id="IPR018958">
    <property type="entry name" value="Knr4/Smi1-like_dom"/>
</dbReference>
<sequence>MKWTLKNFSGEKAKGNVTLFFDKGEYGRFDRFMHINEIKEMREILIDSDSGYKGLIPFAFDGSDSVYCFDYRNSQEN</sequence>
<proteinExistence type="predicted"/>
<evidence type="ECO:0000259" key="1">
    <source>
        <dbReference type="Pfam" id="PF09346"/>
    </source>
</evidence>
<keyword evidence="3" id="KW-1185">Reference proteome</keyword>
<reference evidence="2 3" key="1">
    <citation type="submission" date="2017-07" db="EMBL/GenBank/DDBJ databases">
        <title>The genome sequence of Paludifilum halophilum highlights mechanisms for microbial adaptation to high salt environemnts.</title>
        <authorList>
            <person name="Belbahri L."/>
        </authorList>
    </citation>
    <scope>NUCLEOTIDE SEQUENCE [LARGE SCALE GENOMIC DNA]</scope>
    <source>
        <strain evidence="2 3">DSM 102817</strain>
    </source>
</reference>
<accession>A0A235B467</accession>
<protein>
    <recommendedName>
        <fullName evidence="1">Knr4/Smi1-like domain-containing protein</fullName>
    </recommendedName>
</protein>
<dbReference type="Gene3D" id="3.40.1580.10">
    <property type="entry name" value="SMI1/KNR4-like"/>
    <property type="match status" value="1"/>
</dbReference>
<evidence type="ECO:0000313" key="2">
    <source>
        <dbReference type="EMBL" id="OYD07116.1"/>
    </source>
</evidence>
<dbReference type="Pfam" id="PF09346">
    <property type="entry name" value="SMI1_KNR4"/>
    <property type="match status" value="1"/>
</dbReference>
<organism evidence="2 3">
    <name type="scientific">Paludifilum halophilum</name>
    <dbReference type="NCBI Taxonomy" id="1642702"/>
    <lineage>
        <taxon>Bacteria</taxon>
        <taxon>Bacillati</taxon>
        <taxon>Bacillota</taxon>
        <taxon>Bacilli</taxon>
        <taxon>Bacillales</taxon>
        <taxon>Thermoactinomycetaceae</taxon>
        <taxon>Paludifilum</taxon>
    </lineage>
</organism>
<evidence type="ECO:0000313" key="3">
    <source>
        <dbReference type="Proteomes" id="UP000215459"/>
    </source>
</evidence>
<comment type="caution">
    <text evidence="2">The sequence shown here is derived from an EMBL/GenBank/DDBJ whole genome shotgun (WGS) entry which is preliminary data.</text>
</comment>
<dbReference type="Proteomes" id="UP000215459">
    <property type="component" value="Unassembled WGS sequence"/>
</dbReference>